<reference evidence="2" key="1">
    <citation type="submission" date="2020-08" db="EMBL/GenBank/DDBJ databases">
        <title>Sulfitobacter aestuariivivens sp. nov., isolated from a tidal flat.</title>
        <authorList>
            <person name="Park S."/>
            <person name="Yoon J.-H."/>
        </authorList>
    </citation>
    <scope>NUCLEOTIDE SEQUENCE</scope>
    <source>
        <strain evidence="2">TSTF-M16</strain>
    </source>
</reference>
<comment type="caution">
    <text evidence="2">The sequence shown here is derived from an EMBL/GenBank/DDBJ whole genome shotgun (WGS) entry which is preliminary data.</text>
</comment>
<dbReference type="EMBL" id="JACTAG010000001">
    <property type="protein sequence ID" value="MBD3663135.1"/>
    <property type="molecule type" value="Genomic_DNA"/>
</dbReference>
<protein>
    <submittedName>
        <fullName evidence="2">DUF1127 domain-containing protein</fullName>
    </submittedName>
</protein>
<dbReference type="InterPro" id="IPR009506">
    <property type="entry name" value="YjiS-like"/>
</dbReference>
<evidence type="ECO:0000313" key="2">
    <source>
        <dbReference type="EMBL" id="MBD3663135.1"/>
    </source>
</evidence>
<dbReference type="RefSeq" id="WP_191074119.1">
    <property type="nucleotide sequence ID" value="NZ_JACTAG010000001.1"/>
</dbReference>
<proteinExistence type="predicted"/>
<accession>A0A927D129</accession>
<feature type="domain" description="YjiS-like" evidence="1">
    <location>
        <begin position="35"/>
        <end position="65"/>
    </location>
</feature>
<sequence length="76" mass="8248">MAQALTLSTEALGILNQRGLPVLALVAVKVAVCATKWSTRHRTRSALARLEPWQLHDVGLTPAQAKAEAARAFWKS</sequence>
<gene>
    <name evidence="2" type="ORF">H9Q16_04305</name>
</gene>
<evidence type="ECO:0000259" key="1">
    <source>
        <dbReference type="Pfam" id="PF06568"/>
    </source>
</evidence>
<dbReference type="Proteomes" id="UP000635142">
    <property type="component" value="Unassembled WGS sequence"/>
</dbReference>
<dbReference type="AlphaFoldDB" id="A0A927D129"/>
<name>A0A927D129_9RHOB</name>
<keyword evidence="3" id="KW-1185">Reference proteome</keyword>
<evidence type="ECO:0000313" key="3">
    <source>
        <dbReference type="Proteomes" id="UP000635142"/>
    </source>
</evidence>
<dbReference type="Pfam" id="PF06568">
    <property type="entry name" value="YjiS-like"/>
    <property type="match status" value="1"/>
</dbReference>
<organism evidence="2 3">
    <name type="scientific">Sulfitobacter aestuariivivens</name>
    <dbReference type="NCBI Taxonomy" id="2766981"/>
    <lineage>
        <taxon>Bacteria</taxon>
        <taxon>Pseudomonadati</taxon>
        <taxon>Pseudomonadota</taxon>
        <taxon>Alphaproteobacteria</taxon>
        <taxon>Rhodobacterales</taxon>
        <taxon>Roseobacteraceae</taxon>
        <taxon>Sulfitobacter</taxon>
    </lineage>
</organism>